<dbReference type="GO" id="GO:0003899">
    <property type="term" value="F:DNA-directed RNA polymerase activity"/>
    <property type="evidence" value="ECO:0007669"/>
    <property type="project" value="InterPro"/>
</dbReference>
<dbReference type="SUPFAM" id="SSF55287">
    <property type="entry name" value="RPB5-like RNA polymerase subunit"/>
    <property type="match status" value="1"/>
</dbReference>
<keyword evidence="1" id="KW-0804">Transcription</keyword>
<dbReference type="GO" id="GO:0005736">
    <property type="term" value="C:RNA polymerase I complex"/>
    <property type="evidence" value="ECO:0007669"/>
    <property type="project" value="TreeGrafter"/>
</dbReference>
<dbReference type="InterPro" id="IPR014381">
    <property type="entry name" value="Arch_Rpo5/euc_Rpb5"/>
</dbReference>
<dbReference type="GO" id="GO:0005665">
    <property type="term" value="C:RNA polymerase II, core complex"/>
    <property type="evidence" value="ECO:0007669"/>
    <property type="project" value="TreeGrafter"/>
</dbReference>
<dbReference type="InterPro" id="IPR036710">
    <property type="entry name" value="RNA_pol_Rpb5_N_sf"/>
</dbReference>
<dbReference type="Gene3D" id="3.90.940.20">
    <property type="entry name" value="RPB5-like RNA polymerase subunit"/>
    <property type="match status" value="1"/>
</dbReference>
<dbReference type="GO" id="GO:0006362">
    <property type="term" value="P:transcription elongation by RNA polymerase I"/>
    <property type="evidence" value="ECO:0007669"/>
    <property type="project" value="TreeGrafter"/>
</dbReference>
<dbReference type="GO" id="GO:0006366">
    <property type="term" value="P:transcription by RNA polymerase II"/>
    <property type="evidence" value="ECO:0007669"/>
    <property type="project" value="TreeGrafter"/>
</dbReference>
<dbReference type="SUPFAM" id="SSF53036">
    <property type="entry name" value="Eukaryotic RPB5 N-terminal domain"/>
    <property type="match status" value="1"/>
</dbReference>
<dbReference type="InterPro" id="IPR035913">
    <property type="entry name" value="RPB5-like_sf"/>
</dbReference>
<dbReference type="EMBL" id="MN740275">
    <property type="protein sequence ID" value="QHT97340.1"/>
    <property type="molecule type" value="Genomic_DNA"/>
</dbReference>
<organism evidence="3">
    <name type="scientific">viral metagenome</name>
    <dbReference type="NCBI Taxonomy" id="1070528"/>
    <lineage>
        <taxon>unclassified sequences</taxon>
        <taxon>metagenomes</taxon>
        <taxon>organismal metagenomes</taxon>
    </lineage>
</organism>
<dbReference type="PANTHER" id="PTHR10535:SF0">
    <property type="entry name" value="DNA-DIRECTED RNA POLYMERASES I, II, AND III SUBUNIT RPABC1"/>
    <property type="match status" value="1"/>
</dbReference>
<feature type="domain" description="RNA polymerase subunit H/Rpb5 C-terminal" evidence="2">
    <location>
        <begin position="144"/>
        <end position="217"/>
    </location>
</feature>
<dbReference type="PANTHER" id="PTHR10535">
    <property type="entry name" value="DNA-DIRECTED RNA POLYMERASES I, II, AND III SUBUNIT RPABC1"/>
    <property type="match status" value="1"/>
</dbReference>
<dbReference type="Gene3D" id="3.40.1340.10">
    <property type="entry name" value="RNA polymerase, Rpb5, N-terminal domain"/>
    <property type="match status" value="1"/>
</dbReference>
<evidence type="ECO:0000256" key="1">
    <source>
        <dbReference type="ARBA" id="ARBA00023163"/>
    </source>
</evidence>
<sequence>MAEQLYLARKTVIEMLEDRNYKNNFVKNIAFSYFKEIYKKFDNYSGVFDLDANNEKGERTVVKFVKTINSKISHTNGIIETTDSTAGKKELKDLSEFIKEALTTDNDDTIIFIICYGDDLHEMHHTFEKNNRNVQIFHINRLIFNITKHHLVPKHEVLNTDEKIFIKKKLLLSNYEQLPIILTTDVIAKYHNMKHGDVCKIYRPSKNAGHHICYRYCKESVD</sequence>
<evidence type="ECO:0000313" key="3">
    <source>
        <dbReference type="EMBL" id="QHT97340.1"/>
    </source>
</evidence>
<accession>A0A6C0IXS7</accession>
<name>A0A6C0IXS7_9ZZZZ</name>
<dbReference type="PIRSF" id="PIRSF000747">
    <property type="entry name" value="RPB5"/>
    <property type="match status" value="1"/>
</dbReference>
<dbReference type="InterPro" id="IPR000783">
    <property type="entry name" value="RNA_pol_subH/Rpb5_C"/>
</dbReference>
<dbReference type="GO" id="GO:0005666">
    <property type="term" value="C:RNA polymerase III complex"/>
    <property type="evidence" value="ECO:0007669"/>
    <property type="project" value="TreeGrafter"/>
</dbReference>
<dbReference type="GO" id="GO:0042797">
    <property type="term" value="P:tRNA transcription by RNA polymerase III"/>
    <property type="evidence" value="ECO:0007669"/>
    <property type="project" value="TreeGrafter"/>
</dbReference>
<evidence type="ECO:0000259" key="2">
    <source>
        <dbReference type="Pfam" id="PF01191"/>
    </source>
</evidence>
<dbReference type="AlphaFoldDB" id="A0A6C0IXS7"/>
<dbReference type="Pfam" id="PF01191">
    <property type="entry name" value="RNA_pol_Rpb5_C"/>
    <property type="match status" value="1"/>
</dbReference>
<reference evidence="3" key="1">
    <citation type="journal article" date="2020" name="Nature">
        <title>Giant virus diversity and host interactions through global metagenomics.</title>
        <authorList>
            <person name="Schulz F."/>
            <person name="Roux S."/>
            <person name="Paez-Espino D."/>
            <person name="Jungbluth S."/>
            <person name="Walsh D.A."/>
            <person name="Denef V.J."/>
            <person name="McMahon K.D."/>
            <person name="Konstantinidis K.T."/>
            <person name="Eloe-Fadrosh E.A."/>
            <person name="Kyrpides N.C."/>
            <person name="Woyke T."/>
        </authorList>
    </citation>
    <scope>NUCLEOTIDE SEQUENCE</scope>
    <source>
        <strain evidence="3">GVMAG-M-3300025138-11</strain>
    </source>
</reference>
<protein>
    <recommendedName>
        <fullName evidence="2">RNA polymerase subunit H/Rpb5 C-terminal domain-containing protein</fullName>
    </recommendedName>
</protein>
<dbReference type="GO" id="GO:0003677">
    <property type="term" value="F:DNA binding"/>
    <property type="evidence" value="ECO:0007669"/>
    <property type="project" value="InterPro"/>
</dbReference>
<proteinExistence type="predicted"/>